<dbReference type="InterPro" id="IPR038666">
    <property type="entry name" value="SSP1_head-tail_sf"/>
</dbReference>
<dbReference type="EMBL" id="FQYW01000027">
    <property type="protein sequence ID" value="SHJ06014.1"/>
    <property type="molecule type" value="Genomic_DNA"/>
</dbReference>
<protein>
    <submittedName>
        <fullName evidence="1">Phage head-tail adaptor, putative, SPP1 family</fullName>
    </submittedName>
</protein>
<dbReference type="Proteomes" id="UP000191240">
    <property type="component" value="Unassembled WGS sequence"/>
</dbReference>
<name>A0A1M6G7X4_9FIRM</name>
<accession>A0A1M6G7X4</accession>
<reference evidence="1 2" key="1">
    <citation type="submission" date="2016-11" db="EMBL/GenBank/DDBJ databases">
        <authorList>
            <person name="Jaros S."/>
            <person name="Januszkiewicz K."/>
            <person name="Wedrychowicz H."/>
        </authorList>
    </citation>
    <scope>NUCLEOTIDE SEQUENCE [LARGE SCALE GENOMIC DNA]</scope>
    <source>
        <strain evidence="1 2">DSM 3074</strain>
    </source>
</reference>
<dbReference type="OrthoDB" id="9808209at2"/>
<proteinExistence type="predicted"/>
<evidence type="ECO:0000313" key="1">
    <source>
        <dbReference type="EMBL" id="SHJ06014.1"/>
    </source>
</evidence>
<dbReference type="InterPro" id="IPR008767">
    <property type="entry name" value="Phage_SPP1_head-tail_adaptor"/>
</dbReference>
<dbReference type="AlphaFoldDB" id="A0A1M6G7X4"/>
<dbReference type="NCBIfam" id="TIGR01563">
    <property type="entry name" value="gp16_SPP1"/>
    <property type="match status" value="1"/>
</dbReference>
<dbReference type="RefSeq" id="WP_080326287.1">
    <property type="nucleotide sequence ID" value="NZ_FQYW01000027.1"/>
</dbReference>
<dbReference type="Pfam" id="PF05521">
    <property type="entry name" value="Phage_HCP"/>
    <property type="match status" value="1"/>
</dbReference>
<dbReference type="Gene3D" id="2.40.10.270">
    <property type="entry name" value="Bacteriophage SPP1 head-tail adaptor protein"/>
    <property type="match status" value="1"/>
</dbReference>
<sequence>MKIGKMRYRVTIQYPSDGVDDYGNSIDTWQDLTTVWADIQPVSGREYLTANQATSETQYKIYIRYIPNINAKMRIVHNEQIYEILAVLGDKRSNMLTIMCKEVV</sequence>
<gene>
    <name evidence="1" type="ORF">SAMN02745671_02558</name>
</gene>
<organism evidence="1 2">
    <name type="scientific">Anaerovibrio lipolyticus DSM 3074</name>
    <dbReference type="NCBI Taxonomy" id="1120997"/>
    <lineage>
        <taxon>Bacteria</taxon>
        <taxon>Bacillati</taxon>
        <taxon>Bacillota</taxon>
        <taxon>Negativicutes</taxon>
        <taxon>Selenomonadales</taxon>
        <taxon>Selenomonadaceae</taxon>
        <taxon>Anaerovibrio</taxon>
    </lineage>
</organism>
<evidence type="ECO:0000313" key="2">
    <source>
        <dbReference type="Proteomes" id="UP000191240"/>
    </source>
</evidence>